<dbReference type="CDD" id="cd04301">
    <property type="entry name" value="NAT_SF"/>
    <property type="match status" value="1"/>
</dbReference>
<organism evidence="4 5">
    <name type="scientific">Nonomuraea coxensis DSM 45129</name>
    <dbReference type="NCBI Taxonomy" id="1122611"/>
    <lineage>
        <taxon>Bacteria</taxon>
        <taxon>Bacillati</taxon>
        <taxon>Actinomycetota</taxon>
        <taxon>Actinomycetes</taxon>
        <taxon>Streptosporangiales</taxon>
        <taxon>Streptosporangiaceae</taxon>
        <taxon>Nonomuraea</taxon>
    </lineage>
</organism>
<dbReference type="PROSITE" id="PS51186">
    <property type="entry name" value="GNAT"/>
    <property type="match status" value="2"/>
</dbReference>
<sequence>MIGHHQEKEQMVTIEWAPLSAADLPAIADLARRCLAHDGGLPATTSPSFLERRYAAGPGVGAYAGGRLVACAAARPAGQATAVTGLVDPAHRGRGLGSGLLDRLADGPVRLETESLTPEADALFRARGFRRTFAEDVLRRDLARPLPDAPLPRELAVEEWSPATEELFHAAYSASFADRPGFPGWSRQEWVDWLVDDEFLPGCSLVARTADGAAAGFVACAEGFLIQVGAVPSWRRRGLARALAVAALGRMRAAGATEVFLDVNENNPASAALFRGLGFEPVARRARYES</sequence>
<accession>A0ABX8TU39</accession>
<dbReference type="Pfam" id="PF13508">
    <property type="entry name" value="Acetyltransf_7"/>
    <property type="match status" value="1"/>
</dbReference>
<name>A0ABX8TU39_9ACTN</name>
<dbReference type="RefSeq" id="WP_020541520.1">
    <property type="nucleotide sequence ID" value="NZ_CP068985.1"/>
</dbReference>
<keyword evidence="2" id="KW-0012">Acyltransferase</keyword>
<evidence type="ECO:0000256" key="2">
    <source>
        <dbReference type="ARBA" id="ARBA00023315"/>
    </source>
</evidence>
<feature type="domain" description="N-acetyltransferase" evidence="3">
    <location>
        <begin position="158"/>
        <end position="290"/>
    </location>
</feature>
<reference evidence="4 5" key="1">
    <citation type="journal article" date="2021" name="ACS Chem. Biol.">
        <title>Genomic-Led Discovery of a Novel Glycopeptide Antibiotic by Nonomuraea coxensis DSM 45129.</title>
        <authorList>
            <person name="Yushchuk O."/>
            <person name="Vior N.M."/>
            <person name="Andreo-Vidal A."/>
            <person name="Berini F."/>
            <person name="Ruckert C."/>
            <person name="Busche T."/>
            <person name="Binda E."/>
            <person name="Kalinowski J."/>
            <person name="Truman A.W."/>
            <person name="Marinelli F."/>
        </authorList>
    </citation>
    <scope>NUCLEOTIDE SEQUENCE [LARGE SCALE GENOMIC DNA]</scope>
    <source>
        <strain evidence="4 5">DSM 45129</strain>
    </source>
</reference>
<dbReference type="InterPro" id="IPR016181">
    <property type="entry name" value="Acyl_CoA_acyltransferase"/>
</dbReference>
<evidence type="ECO:0000259" key="3">
    <source>
        <dbReference type="PROSITE" id="PS51186"/>
    </source>
</evidence>
<evidence type="ECO:0000313" key="4">
    <source>
        <dbReference type="EMBL" id="QYC39005.1"/>
    </source>
</evidence>
<gene>
    <name evidence="4" type="ORF">Nocox_06890</name>
</gene>
<dbReference type="Pfam" id="PF00583">
    <property type="entry name" value="Acetyltransf_1"/>
    <property type="match status" value="1"/>
</dbReference>
<keyword evidence="5" id="KW-1185">Reference proteome</keyword>
<dbReference type="Proteomes" id="UP000824681">
    <property type="component" value="Chromosome"/>
</dbReference>
<dbReference type="InterPro" id="IPR050832">
    <property type="entry name" value="Bact_Acetyltransf"/>
</dbReference>
<protein>
    <submittedName>
        <fullName evidence="4">Ribosomal-protein-alanine N-acetyltransferase</fullName>
    </submittedName>
</protein>
<evidence type="ECO:0000256" key="1">
    <source>
        <dbReference type="ARBA" id="ARBA00022679"/>
    </source>
</evidence>
<dbReference type="SUPFAM" id="SSF55729">
    <property type="entry name" value="Acyl-CoA N-acyltransferases (Nat)"/>
    <property type="match status" value="2"/>
</dbReference>
<evidence type="ECO:0000313" key="5">
    <source>
        <dbReference type="Proteomes" id="UP000824681"/>
    </source>
</evidence>
<keyword evidence="1" id="KW-0808">Transferase</keyword>
<proteinExistence type="predicted"/>
<feature type="domain" description="N-acetyltransferase" evidence="3">
    <location>
        <begin position="14"/>
        <end position="147"/>
    </location>
</feature>
<dbReference type="EMBL" id="CP068985">
    <property type="protein sequence ID" value="QYC39005.1"/>
    <property type="molecule type" value="Genomic_DNA"/>
</dbReference>
<dbReference type="Gene3D" id="3.40.630.30">
    <property type="match status" value="1"/>
</dbReference>
<dbReference type="PANTHER" id="PTHR43877">
    <property type="entry name" value="AMINOALKYLPHOSPHONATE N-ACETYLTRANSFERASE-RELATED-RELATED"/>
    <property type="match status" value="1"/>
</dbReference>
<dbReference type="InterPro" id="IPR000182">
    <property type="entry name" value="GNAT_dom"/>
</dbReference>